<keyword evidence="2" id="KW-1003">Cell membrane</keyword>
<dbReference type="InterPro" id="IPR017441">
    <property type="entry name" value="Protein_kinase_ATP_BS"/>
</dbReference>
<dbReference type="CDD" id="cd14014">
    <property type="entry name" value="STKc_PknB_like"/>
    <property type="match status" value="1"/>
</dbReference>
<dbReference type="InterPro" id="IPR023845">
    <property type="entry name" value="DUF3817_TM"/>
</dbReference>
<organism evidence="14 15">
    <name type="scientific">Streptomyces auratus AGR0001</name>
    <dbReference type="NCBI Taxonomy" id="1160718"/>
    <lineage>
        <taxon>Bacteria</taxon>
        <taxon>Bacillati</taxon>
        <taxon>Actinomycetota</taxon>
        <taxon>Actinomycetes</taxon>
        <taxon>Kitasatosporales</taxon>
        <taxon>Streptomycetaceae</taxon>
        <taxon>Streptomyces</taxon>
    </lineage>
</organism>
<evidence type="ECO:0000256" key="3">
    <source>
        <dbReference type="ARBA" id="ARBA00022679"/>
    </source>
</evidence>
<proteinExistence type="predicted"/>
<feature type="region of interest" description="Disordered" evidence="11">
    <location>
        <begin position="331"/>
        <end position="365"/>
    </location>
</feature>
<evidence type="ECO:0000313" key="14">
    <source>
        <dbReference type="EMBL" id="QTZ91727.1"/>
    </source>
</evidence>
<feature type="binding site" evidence="10">
    <location>
        <position position="44"/>
    </location>
    <ligand>
        <name>ATP</name>
        <dbReference type="ChEBI" id="CHEBI:30616"/>
    </ligand>
</feature>
<evidence type="ECO:0000259" key="13">
    <source>
        <dbReference type="PROSITE" id="PS50011"/>
    </source>
</evidence>
<feature type="transmembrane region" description="Helical" evidence="12">
    <location>
        <begin position="401"/>
        <end position="421"/>
    </location>
</feature>
<keyword evidence="9 12" id="KW-0472">Membrane</keyword>
<dbReference type="InterPro" id="IPR008271">
    <property type="entry name" value="Ser/Thr_kinase_AS"/>
</dbReference>
<feature type="transmembrane region" description="Helical" evidence="12">
    <location>
        <begin position="460"/>
        <end position="477"/>
    </location>
</feature>
<dbReference type="Pfam" id="PF12823">
    <property type="entry name" value="DUF3817"/>
    <property type="match status" value="1"/>
</dbReference>
<evidence type="ECO:0000256" key="10">
    <source>
        <dbReference type="PROSITE-ProRule" id="PRU10141"/>
    </source>
</evidence>
<evidence type="ECO:0000256" key="1">
    <source>
        <dbReference type="ARBA" id="ARBA00004651"/>
    </source>
</evidence>
<dbReference type="RefSeq" id="WP_086013508.1">
    <property type="nucleotide sequence ID" value="NZ_CP072931.1"/>
</dbReference>
<reference evidence="14" key="1">
    <citation type="journal article" date="2012" name="J. Bacteriol.">
        <title>Genome Sequence of Streptomyces auratus Strain AGR0001, a Phoslactomycin-Producing Actinomycete.</title>
        <authorList>
            <person name="Han X."/>
            <person name="Li M."/>
            <person name="Ding Z."/>
            <person name="Zhao J."/>
            <person name="Ji K."/>
            <person name="Wen M."/>
            <person name="Lu T."/>
        </authorList>
    </citation>
    <scope>NUCLEOTIDE SEQUENCE</scope>
    <source>
        <strain evidence="14">AGR0001</strain>
    </source>
</reference>
<evidence type="ECO:0000256" key="6">
    <source>
        <dbReference type="ARBA" id="ARBA00022777"/>
    </source>
</evidence>
<dbReference type="AlphaFoldDB" id="A0A8B1NKJ7"/>
<comment type="subcellular location">
    <subcellularLocation>
        <location evidence="1">Cell membrane</location>
        <topology evidence="1">Multi-pass membrane protein</topology>
    </subcellularLocation>
</comment>
<evidence type="ECO:0000256" key="12">
    <source>
        <dbReference type="SAM" id="Phobius"/>
    </source>
</evidence>
<dbReference type="PROSITE" id="PS00108">
    <property type="entry name" value="PROTEIN_KINASE_ST"/>
    <property type="match status" value="1"/>
</dbReference>
<dbReference type="PROSITE" id="PS50011">
    <property type="entry name" value="PROTEIN_KINASE_DOM"/>
    <property type="match status" value="1"/>
</dbReference>
<evidence type="ECO:0000256" key="5">
    <source>
        <dbReference type="ARBA" id="ARBA00022741"/>
    </source>
</evidence>
<name>A0A8B1NKJ7_9ACTN</name>
<evidence type="ECO:0000256" key="2">
    <source>
        <dbReference type="ARBA" id="ARBA00022475"/>
    </source>
</evidence>
<evidence type="ECO:0000256" key="9">
    <source>
        <dbReference type="ARBA" id="ARBA00023136"/>
    </source>
</evidence>
<keyword evidence="4 12" id="KW-0812">Transmembrane</keyword>
<dbReference type="PROSITE" id="PS00107">
    <property type="entry name" value="PROTEIN_KINASE_ATP"/>
    <property type="match status" value="1"/>
</dbReference>
<dbReference type="GO" id="GO:0005886">
    <property type="term" value="C:plasma membrane"/>
    <property type="evidence" value="ECO:0007669"/>
    <property type="project" value="UniProtKB-SubCell"/>
</dbReference>
<dbReference type="GO" id="GO:0005524">
    <property type="term" value="F:ATP binding"/>
    <property type="evidence" value="ECO:0007669"/>
    <property type="project" value="UniProtKB-UniRule"/>
</dbReference>
<sequence>MPEPLSAGDPVVVGPYRLRARLGAGGMGEVYLGESGSGRRVAVKLVRAEIAKDPGFRRRFRREVELAMKAGGFWTAPVVDADPDAPTPWVASQYVQGPSLAEQVAAHGPLDEAALRQLAAGLAEALHAFHGMGLVHRDLKPSNVLLLDDGPRVIDFGISKALEDESGTALTVTGTVLGTPAFMSPEQAVGREVGEPSDIFSLGSVLTFAATGRGPFGDGPTHALLFRVVHEPPVLNGLPPGVRPLIAACLSKEPADRPRAADLAGMALGAVPVDDPGRVEDQGPVEGQGPVDAAGAVGAVGPVDAAGRREAPGLVDAAAPADAAAPVDAPGRVAAPGPAGGPGRTVLAGGSGGPGTAGAATASASRRWGRRARATAVGAPTAREGAVPRADGAPVGRGALLAFRATAYASGVLTLLSYLAALAGGVKGLLVVPALSGFLLIMYVIPAVRLSFRLRLSARTKILVVLAAWLPLGSFLAERKMTRIVRAAAAVR</sequence>
<dbReference type="PANTHER" id="PTHR43289">
    <property type="entry name" value="MITOGEN-ACTIVATED PROTEIN KINASE KINASE KINASE 20-RELATED"/>
    <property type="match status" value="1"/>
</dbReference>
<dbReference type="Gene3D" id="1.10.510.10">
    <property type="entry name" value="Transferase(Phosphotransferase) domain 1"/>
    <property type="match status" value="1"/>
</dbReference>
<dbReference type="InterPro" id="IPR011009">
    <property type="entry name" value="Kinase-like_dom_sf"/>
</dbReference>
<keyword evidence="7 10" id="KW-0067">ATP-binding</keyword>
<dbReference type="GO" id="GO:0004674">
    <property type="term" value="F:protein serine/threonine kinase activity"/>
    <property type="evidence" value="ECO:0007669"/>
    <property type="project" value="TreeGrafter"/>
</dbReference>
<reference evidence="14" key="2">
    <citation type="submission" date="2021-04" db="EMBL/GenBank/DDBJ databases">
        <authorList>
            <person name="Wen M.-L."/>
            <person name="Han X.-L."/>
            <person name="Xiong J."/>
        </authorList>
    </citation>
    <scope>NUCLEOTIDE SEQUENCE</scope>
    <source>
        <strain evidence="14">AGR0001</strain>
    </source>
</reference>
<evidence type="ECO:0000256" key="8">
    <source>
        <dbReference type="ARBA" id="ARBA00022989"/>
    </source>
</evidence>
<feature type="region of interest" description="Disordered" evidence="11">
    <location>
        <begin position="272"/>
        <end position="295"/>
    </location>
</feature>
<feature type="transmembrane region" description="Helical" evidence="12">
    <location>
        <begin position="428"/>
        <end position="448"/>
    </location>
</feature>
<dbReference type="SUPFAM" id="SSF56112">
    <property type="entry name" value="Protein kinase-like (PK-like)"/>
    <property type="match status" value="1"/>
</dbReference>
<evidence type="ECO:0000256" key="11">
    <source>
        <dbReference type="SAM" id="MobiDB-lite"/>
    </source>
</evidence>
<accession>A0A8B1NKJ7</accession>
<keyword evidence="15" id="KW-1185">Reference proteome</keyword>
<dbReference type="Proteomes" id="UP000009036">
    <property type="component" value="Chromosome"/>
</dbReference>
<dbReference type="InterPro" id="IPR000719">
    <property type="entry name" value="Prot_kinase_dom"/>
</dbReference>
<keyword evidence="8 12" id="KW-1133">Transmembrane helix</keyword>
<feature type="compositionally biased region" description="Gly residues" evidence="11">
    <location>
        <begin position="338"/>
        <end position="356"/>
    </location>
</feature>
<dbReference type="PANTHER" id="PTHR43289:SF34">
    <property type="entry name" value="SERINE_THREONINE-PROTEIN KINASE YBDM-RELATED"/>
    <property type="match status" value="1"/>
</dbReference>
<keyword evidence="3" id="KW-0808">Transferase</keyword>
<keyword evidence="5 10" id="KW-0547">Nucleotide-binding</keyword>
<dbReference type="Pfam" id="PF00069">
    <property type="entry name" value="Pkinase"/>
    <property type="match status" value="1"/>
</dbReference>
<evidence type="ECO:0000256" key="4">
    <source>
        <dbReference type="ARBA" id="ARBA00022692"/>
    </source>
</evidence>
<dbReference type="KEGG" id="sauh:SU9_009735"/>
<evidence type="ECO:0000256" key="7">
    <source>
        <dbReference type="ARBA" id="ARBA00022840"/>
    </source>
</evidence>
<feature type="domain" description="Protein kinase" evidence="13">
    <location>
        <begin position="16"/>
        <end position="269"/>
    </location>
</feature>
<gene>
    <name evidence="14" type="ORF">SU9_009735</name>
</gene>
<dbReference type="Gene3D" id="3.30.200.20">
    <property type="entry name" value="Phosphorylase Kinase, domain 1"/>
    <property type="match status" value="1"/>
</dbReference>
<dbReference type="EMBL" id="CP072931">
    <property type="protein sequence ID" value="QTZ91727.1"/>
    <property type="molecule type" value="Genomic_DNA"/>
</dbReference>
<dbReference type="SMART" id="SM00220">
    <property type="entry name" value="S_TKc"/>
    <property type="match status" value="1"/>
</dbReference>
<dbReference type="OrthoDB" id="9762169at2"/>
<evidence type="ECO:0000313" key="15">
    <source>
        <dbReference type="Proteomes" id="UP000009036"/>
    </source>
</evidence>
<keyword evidence="6 14" id="KW-0418">Kinase</keyword>
<protein>
    <submittedName>
        <fullName evidence="14">Protein kinase</fullName>
    </submittedName>
</protein>